<dbReference type="EMBL" id="CPXJ01000043">
    <property type="protein sequence ID" value="CNE19962.1"/>
    <property type="molecule type" value="Genomic_DNA"/>
</dbReference>
<evidence type="ECO:0000313" key="7">
    <source>
        <dbReference type="Proteomes" id="UP000048841"/>
    </source>
</evidence>
<gene>
    <name evidence="3" type="ORF">ERS137939_02550</name>
    <name evidence="1" type="ORF">ERS137941_02102</name>
    <name evidence="2" type="ORF">ERS137959_03225</name>
    <name evidence="4" type="ORF">RSF11_002021</name>
</gene>
<proteinExistence type="predicted"/>
<evidence type="ECO:0000313" key="1">
    <source>
        <dbReference type="EMBL" id="CFQ62816.1"/>
    </source>
</evidence>
<evidence type="ECO:0000313" key="3">
    <source>
        <dbReference type="EMBL" id="CNF84609.1"/>
    </source>
</evidence>
<evidence type="ECO:0000313" key="4">
    <source>
        <dbReference type="EMBL" id="ELI8102322.1"/>
    </source>
</evidence>
<dbReference type="RefSeq" id="WP_013649810.1">
    <property type="nucleotide sequence ID" value="NZ_CAKODN010000012.1"/>
</dbReference>
<reference evidence="4" key="3">
    <citation type="submission" date="2023-02" db="EMBL/GenBank/DDBJ databases">
        <authorList>
            <person name="Ashton P.M."/>
            <person name="Dallman T."/>
            <person name="Nair S."/>
            <person name="De Pinna E."/>
            <person name="Peters T."/>
            <person name="Grant K."/>
        </authorList>
    </citation>
    <scope>NUCLEOTIDE SEQUENCE</scope>
    <source>
        <strain evidence="4">01103883</strain>
    </source>
</reference>
<dbReference type="PATRIC" id="fig|630.128.peg.1948"/>
<reference evidence="1 7" key="2">
    <citation type="submission" date="2015-03" db="EMBL/GenBank/DDBJ databases">
        <authorList>
            <person name="Murphy D."/>
        </authorList>
    </citation>
    <scope>NUCLEOTIDE SEQUENCE [LARGE SCALE GENOMIC DNA]</scope>
    <source>
        <strain evidence="1 7">IP26249</strain>
    </source>
</reference>
<organism evidence="1 7">
    <name type="scientific">Yersinia enterocolitica</name>
    <dbReference type="NCBI Taxonomy" id="630"/>
    <lineage>
        <taxon>Bacteria</taxon>
        <taxon>Pseudomonadati</taxon>
        <taxon>Pseudomonadota</taxon>
        <taxon>Gammaproteobacteria</taxon>
        <taxon>Enterobacterales</taxon>
        <taxon>Yersiniaceae</taxon>
        <taxon>Yersinia</taxon>
    </lineage>
</organism>
<keyword evidence="6" id="KW-1185">Reference proteome</keyword>
<dbReference type="EMBL" id="ABNAVX010000009">
    <property type="protein sequence ID" value="ELI8102322.1"/>
    <property type="molecule type" value="Genomic_DNA"/>
</dbReference>
<dbReference type="EMBL" id="CPZF01000006">
    <property type="protein sequence ID" value="CNF84609.1"/>
    <property type="molecule type" value="Genomic_DNA"/>
</dbReference>
<dbReference type="AlphaFoldDB" id="A0A0E1NFT6"/>
<dbReference type="KEGG" id="yet:CH48_3559"/>
<dbReference type="EMBL" id="CGBR01000012">
    <property type="protein sequence ID" value="CFQ62816.1"/>
    <property type="molecule type" value="Genomic_DNA"/>
</dbReference>
<protein>
    <submittedName>
        <fullName evidence="1">Uncharacterized protein</fullName>
    </submittedName>
</protein>
<dbReference type="Proteomes" id="UP000041356">
    <property type="component" value="Unassembled WGS sequence"/>
</dbReference>
<reference evidence="5 6" key="1">
    <citation type="submission" date="2015-03" db="EMBL/GenBank/DDBJ databases">
        <authorList>
            <consortium name="Pathogen Informatics"/>
            <person name="Murphy D."/>
        </authorList>
    </citation>
    <scope>NUCLEOTIDE SEQUENCE [LARGE SCALE GENOMIC DNA]</scope>
    <source>
        <strain evidence="2 6">IP05342</strain>
        <strain evidence="3 5">IP27818</strain>
    </source>
</reference>
<evidence type="ECO:0000313" key="2">
    <source>
        <dbReference type="EMBL" id="CNE19962.1"/>
    </source>
</evidence>
<dbReference type="Proteomes" id="UP000048841">
    <property type="component" value="Unassembled WGS sequence"/>
</dbReference>
<name>A0A0E1NFT6_YEREN</name>
<accession>A0A0E1NFT6</accession>
<evidence type="ECO:0000313" key="6">
    <source>
        <dbReference type="Proteomes" id="UP000041601"/>
    </source>
</evidence>
<evidence type="ECO:0000313" key="5">
    <source>
        <dbReference type="Proteomes" id="UP000041356"/>
    </source>
</evidence>
<dbReference type="Proteomes" id="UP001182355">
    <property type="component" value="Unassembled WGS sequence"/>
</dbReference>
<dbReference type="Proteomes" id="UP000041601">
    <property type="component" value="Unassembled WGS sequence"/>
</dbReference>
<dbReference type="KEGG" id="yef:FORC2_2289"/>
<sequence>MKQFPFDKRYEIEDASGVVEYYIDGDEYIRGQDGIPGYRIAGYEVYEHNAEAKLAGFLEGKHITTPDADILLTILDDKPAEDLPS</sequence>